<protein>
    <recommendedName>
        <fullName evidence="4">Aminoglycoside phosphotransferase domain-containing protein</fullName>
    </recommendedName>
</protein>
<organism evidence="2 3">
    <name type="scientific">Aphanomyces astaci</name>
    <name type="common">Crayfish plague agent</name>
    <dbReference type="NCBI Taxonomy" id="112090"/>
    <lineage>
        <taxon>Eukaryota</taxon>
        <taxon>Sar</taxon>
        <taxon>Stramenopiles</taxon>
        <taxon>Oomycota</taxon>
        <taxon>Saprolegniomycetes</taxon>
        <taxon>Saprolegniales</taxon>
        <taxon>Verrucalvaceae</taxon>
        <taxon>Aphanomyces</taxon>
    </lineage>
</organism>
<sequence length="356" mass="40030">MDGSTPSDVDVAAVRRVAKEIPMWKQLLAEGEGTDKEVVVTKMQVVSANKILVAAFRGTKVLVKFPMENLFSMVFDLHEQKLVNDMVSSYRGDLGRNPMVLYIDATCRVDAFVECRTLCQADYLDPPTMQHLAEELAALHCDSRLKEQYITLKGGNPYTIADRLRGMHATFQRNFPLRKERVATQVPEAHHALANQVNKAMEVLGNTPFFTNILSKCFPDSSDLVFSHNDLSANNVLYLGPSRVQIIDFDGSNLSYRGADIGYMVKSVEMHGMTWQHENVDRFMRDYVHACAVHHGVQVDGKELQAQVERGKILALVFLMTMFGASDNWDVFHLTGFGFLATFPSMMHTIVEFAKT</sequence>
<proteinExistence type="inferred from homology"/>
<name>A0A397BV38_APHAT</name>
<comment type="similarity">
    <text evidence="1">Belongs to the choline/ethanolamine kinase family.</text>
</comment>
<dbReference type="PANTHER" id="PTHR22603:SF93">
    <property type="entry name" value="RE24176P"/>
    <property type="match status" value="1"/>
</dbReference>
<gene>
    <name evidence="2" type="ORF">DYB36_012746</name>
</gene>
<dbReference type="GO" id="GO:0004103">
    <property type="term" value="F:choline kinase activity"/>
    <property type="evidence" value="ECO:0007669"/>
    <property type="project" value="TreeGrafter"/>
</dbReference>
<dbReference type="GO" id="GO:0004305">
    <property type="term" value="F:ethanolamine kinase activity"/>
    <property type="evidence" value="ECO:0007669"/>
    <property type="project" value="TreeGrafter"/>
</dbReference>
<dbReference type="AlphaFoldDB" id="A0A397BV38"/>
<dbReference type="InterPro" id="IPR011009">
    <property type="entry name" value="Kinase-like_dom_sf"/>
</dbReference>
<dbReference type="Gene3D" id="3.90.1200.10">
    <property type="match status" value="1"/>
</dbReference>
<dbReference type="PANTHER" id="PTHR22603">
    <property type="entry name" value="CHOLINE/ETHANOALAMINE KINASE"/>
    <property type="match status" value="1"/>
</dbReference>
<evidence type="ECO:0000313" key="2">
    <source>
        <dbReference type="EMBL" id="RHY24637.1"/>
    </source>
</evidence>
<dbReference type="EMBL" id="QUSZ01001806">
    <property type="protein sequence ID" value="RHY24637.1"/>
    <property type="molecule type" value="Genomic_DNA"/>
</dbReference>
<dbReference type="GO" id="GO:0005737">
    <property type="term" value="C:cytoplasm"/>
    <property type="evidence" value="ECO:0007669"/>
    <property type="project" value="TreeGrafter"/>
</dbReference>
<dbReference type="SUPFAM" id="SSF56112">
    <property type="entry name" value="Protein kinase-like (PK-like)"/>
    <property type="match status" value="1"/>
</dbReference>
<evidence type="ECO:0000256" key="1">
    <source>
        <dbReference type="ARBA" id="ARBA00038211"/>
    </source>
</evidence>
<evidence type="ECO:0008006" key="4">
    <source>
        <dbReference type="Google" id="ProtNLM"/>
    </source>
</evidence>
<comment type="caution">
    <text evidence="2">The sequence shown here is derived from an EMBL/GenBank/DDBJ whole genome shotgun (WGS) entry which is preliminary data.</text>
</comment>
<dbReference type="GO" id="GO:0006646">
    <property type="term" value="P:phosphatidylethanolamine biosynthetic process"/>
    <property type="evidence" value="ECO:0007669"/>
    <property type="project" value="TreeGrafter"/>
</dbReference>
<dbReference type="Proteomes" id="UP000265427">
    <property type="component" value="Unassembled WGS sequence"/>
</dbReference>
<dbReference type="Pfam" id="PF01633">
    <property type="entry name" value="Choline_kinase"/>
    <property type="match status" value="1"/>
</dbReference>
<reference evidence="2 3" key="1">
    <citation type="submission" date="2018-08" db="EMBL/GenBank/DDBJ databases">
        <title>Aphanomyces genome sequencing and annotation.</title>
        <authorList>
            <person name="Minardi D."/>
            <person name="Oidtmann B."/>
            <person name="Van Der Giezen M."/>
            <person name="Studholme D.J."/>
        </authorList>
    </citation>
    <scope>NUCLEOTIDE SEQUENCE [LARGE SCALE GENOMIC DNA]</scope>
    <source>
        <strain evidence="2 3">Kv</strain>
    </source>
</reference>
<evidence type="ECO:0000313" key="3">
    <source>
        <dbReference type="Proteomes" id="UP000265427"/>
    </source>
</evidence>
<accession>A0A397BV38</accession>